<dbReference type="Proteomes" id="UP000821845">
    <property type="component" value="Chromosome 8"/>
</dbReference>
<comment type="caution">
    <text evidence="1">The sequence shown here is derived from an EMBL/GenBank/DDBJ whole genome shotgun (WGS) entry which is preliminary data.</text>
</comment>
<protein>
    <submittedName>
        <fullName evidence="1">Uncharacterized protein</fullName>
    </submittedName>
</protein>
<organism evidence="1 2">
    <name type="scientific">Hyalomma asiaticum</name>
    <name type="common">Tick</name>
    <dbReference type="NCBI Taxonomy" id="266040"/>
    <lineage>
        <taxon>Eukaryota</taxon>
        <taxon>Metazoa</taxon>
        <taxon>Ecdysozoa</taxon>
        <taxon>Arthropoda</taxon>
        <taxon>Chelicerata</taxon>
        <taxon>Arachnida</taxon>
        <taxon>Acari</taxon>
        <taxon>Parasitiformes</taxon>
        <taxon>Ixodida</taxon>
        <taxon>Ixodoidea</taxon>
        <taxon>Ixodidae</taxon>
        <taxon>Hyalomminae</taxon>
        <taxon>Hyalomma</taxon>
    </lineage>
</organism>
<evidence type="ECO:0000313" key="2">
    <source>
        <dbReference type="Proteomes" id="UP000821845"/>
    </source>
</evidence>
<keyword evidence="2" id="KW-1185">Reference proteome</keyword>
<evidence type="ECO:0000313" key="1">
    <source>
        <dbReference type="EMBL" id="KAH6924699.1"/>
    </source>
</evidence>
<gene>
    <name evidence="1" type="ORF">HPB50_022188</name>
</gene>
<sequence length="511" mass="57823">MGEPSTPVVVAAGTAANPKAGNASSRRVPVASAPVSMSRMTPTGPRASTASRTDMTCFAKTKQTNPFALCPGPKELESMFGDTARTEGLRQSVYSIGAGDDTTMNMEGTTVATTMSTLASAPMDSDSGDRFTEIYRIILRRRVEEEAGRRFHYLLCVVLALLLLLAALLFYYMASQMKRHDMPDRVGDRRLLLCAFGSLYIFHVLVPPVEVCDFEYYDSFYKYDINLAERAGPLGPAKFFERGADTKKPPYPVYGASFSTDKEKFYTDLNTKDFNGNLYNLMANGNFFYGMMDIYGEELSKDRFKRALTALKLMKDYLTERRPHLGTKVYHNRPLYFGVGMSVDSRDHFQDISDVMKEVFLPHIFVSIGHLSSPDDKLPDCRMRPLTVLEFPPGKRPSYGHTMYEAGQLLRHLAEQKLDVVPAVSISLQGRWYRPKGGAPVSSFKFYDSCEDTQRLFKMGPLRLNLTKNYERLIMLKELFAFTNEHVMTTEDIPKCHSFPLYQLYKKYDNP</sequence>
<proteinExistence type="predicted"/>
<name>A0ACB7RW11_HYAAI</name>
<reference evidence="1" key="1">
    <citation type="submission" date="2020-05" db="EMBL/GenBank/DDBJ databases">
        <title>Large-scale comparative analyses of tick genomes elucidate their genetic diversity and vector capacities.</title>
        <authorList>
            <person name="Jia N."/>
            <person name="Wang J."/>
            <person name="Shi W."/>
            <person name="Du L."/>
            <person name="Sun Y."/>
            <person name="Zhan W."/>
            <person name="Jiang J."/>
            <person name="Wang Q."/>
            <person name="Zhang B."/>
            <person name="Ji P."/>
            <person name="Sakyi L.B."/>
            <person name="Cui X."/>
            <person name="Yuan T."/>
            <person name="Jiang B."/>
            <person name="Yang W."/>
            <person name="Lam T.T.-Y."/>
            <person name="Chang Q."/>
            <person name="Ding S."/>
            <person name="Wang X."/>
            <person name="Zhu J."/>
            <person name="Ruan X."/>
            <person name="Zhao L."/>
            <person name="Wei J."/>
            <person name="Que T."/>
            <person name="Du C."/>
            <person name="Cheng J."/>
            <person name="Dai P."/>
            <person name="Han X."/>
            <person name="Huang E."/>
            <person name="Gao Y."/>
            <person name="Liu J."/>
            <person name="Shao H."/>
            <person name="Ye R."/>
            <person name="Li L."/>
            <person name="Wei W."/>
            <person name="Wang X."/>
            <person name="Wang C."/>
            <person name="Yang T."/>
            <person name="Huo Q."/>
            <person name="Li W."/>
            <person name="Guo W."/>
            <person name="Chen H."/>
            <person name="Zhou L."/>
            <person name="Ni X."/>
            <person name="Tian J."/>
            <person name="Zhou Y."/>
            <person name="Sheng Y."/>
            <person name="Liu T."/>
            <person name="Pan Y."/>
            <person name="Xia L."/>
            <person name="Li J."/>
            <person name="Zhao F."/>
            <person name="Cao W."/>
        </authorList>
    </citation>
    <scope>NUCLEOTIDE SEQUENCE</scope>
    <source>
        <strain evidence="1">Hyas-2018</strain>
    </source>
</reference>
<dbReference type="EMBL" id="CM023488">
    <property type="protein sequence ID" value="KAH6924699.1"/>
    <property type="molecule type" value="Genomic_DNA"/>
</dbReference>
<accession>A0ACB7RW11</accession>